<evidence type="ECO:0000313" key="2">
    <source>
        <dbReference type="EMBL" id="GEN07961.1"/>
    </source>
</evidence>
<proteinExistence type="predicted"/>
<gene>
    <name evidence="2" type="ORF">MFU01_29980</name>
</gene>
<comment type="caution">
    <text evidence="2">The sequence shown here is derived from an EMBL/GenBank/DDBJ whole genome shotgun (WGS) entry which is preliminary data.</text>
</comment>
<name>A0A511T1D7_MYXFU</name>
<reference evidence="2 3" key="1">
    <citation type="submission" date="2019-07" db="EMBL/GenBank/DDBJ databases">
        <title>Whole genome shotgun sequence of Myxococcus fulvus NBRC 100333.</title>
        <authorList>
            <person name="Hosoyama A."/>
            <person name="Uohara A."/>
            <person name="Ohji S."/>
            <person name="Ichikawa N."/>
        </authorList>
    </citation>
    <scope>NUCLEOTIDE SEQUENCE [LARGE SCALE GENOMIC DNA]</scope>
    <source>
        <strain evidence="2 3">NBRC 100333</strain>
    </source>
</reference>
<feature type="compositionally biased region" description="Basic and acidic residues" evidence="1">
    <location>
        <begin position="75"/>
        <end position="85"/>
    </location>
</feature>
<sequence length="109" mass="11984">MTRIGAIPVPPAHEATSEQAHITGAADPCIRQAGARKAMHRARARRLDARPHQEHHAKARHTLLPGARIMSRGSSHQERHAEARQRHLLNACASEPPDAHSQRTRTGQA</sequence>
<feature type="region of interest" description="Disordered" evidence="1">
    <location>
        <begin position="1"/>
        <end position="109"/>
    </location>
</feature>
<dbReference type="Proteomes" id="UP000321514">
    <property type="component" value="Unassembled WGS sequence"/>
</dbReference>
<feature type="compositionally biased region" description="Basic and acidic residues" evidence="1">
    <location>
        <begin position="45"/>
        <end position="56"/>
    </location>
</feature>
<dbReference type="AlphaFoldDB" id="A0A511T1D7"/>
<protein>
    <submittedName>
        <fullName evidence="2">Uncharacterized protein</fullName>
    </submittedName>
</protein>
<accession>A0A511T1D7</accession>
<evidence type="ECO:0000313" key="3">
    <source>
        <dbReference type="Proteomes" id="UP000321514"/>
    </source>
</evidence>
<dbReference type="EMBL" id="BJXR01000026">
    <property type="protein sequence ID" value="GEN07961.1"/>
    <property type="molecule type" value="Genomic_DNA"/>
</dbReference>
<organism evidence="2 3">
    <name type="scientific">Myxococcus fulvus</name>
    <dbReference type="NCBI Taxonomy" id="33"/>
    <lineage>
        <taxon>Bacteria</taxon>
        <taxon>Pseudomonadati</taxon>
        <taxon>Myxococcota</taxon>
        <taxon>Myxococcia</taxon>
        <taxon>Myxococcales</taxon>
        <taxon>Cystobacterineae</taxon>
        <taxon>Myxococcaceae</taxon>
        <taxon>Myxococcus</taxon>
    </lineage>
</organism>
<evidence type="ECO:0000256" key="1">
    <source>
        <dbReference type="SAM" id="MobiDB-lite"/>
    </source>
</evidence>